<dbReference type="InterPro" id="IPR050397">
    <property type="entry name" value="Env_Response_Regulators"/>
</dbReference>
<evidence type="ECO:0000313" key="6">
    <source>
        <dbReference type="EMBL" id="MDA2806828.1"/>
    </source>
</evidence>
<organism evidence="6 7">
    <name type="scientific">Nocardiopsis suaedae</name>
    <dbReference type="NCBI Taxonomy" id="3018444"/>
    <lineage>
        <taxon>Bacteria</taxon>
        <taxon>Bacillati</taxon>
        <taxon>Actinomycetota</taxon>
        <taxon>Actinomycetes</taxon>
        <taxon>Streptosporangiales</taxon>
        <taxon>Nocardiopsidaceae</taxon>
        <taxon>Nocardiopsis</taxon>
    </lineage>
</organism>
<dbReference type="PANTHER" id="PTHR24567">
    <property type="entry name" value="CRP FAMILY TRANSCRIPTIONAL REGULATORY PROTEIN"/>
    <property type="match status" value="1"/>
</dbReference>
<dbReference type="PROSITE" id="PS00889">
    <property type="entry name" value="CNMP_BINDING_2"/>
    <property type="match status" value="1"/>
</dbReference>
<dbReference type="SMART" id="SM00100">
    <property type="entry name" value="cNMP"/>
    <property type="match status" value="1"/>
</dbReference>
<reference evidence="6" key="1">
    <citation type="submission" date="2023-01" db="EMBL/GenBank/DDBJ databases">
        <title>Draft genome sequence of Nocardiopsis sp. LSu2-4 isolated from halophytes.</title>
        <authorList>
            <person name="Duangmal K."/>
            <person name="Chantavorakit T."/>
        </authorList>
    </citation>
    <scope>NUCLEOTIDE SEQUENCE</scope>
    <source>
        <strain evidence="6">LSu2-4</strain>
    </source>
</reference>
<comment type="caution">
    <text evidence="6">The sequence shown here is derived from an EMBL/GenBank/DDBJ whole genome shotgun (WGS) entry which is preliminary data.</text>
</comment>
<dbReference type="InterPro" id="IPR036388">
    <property type="entry name" value="WH-like_DNA-bd_sf"/>
</dbReference>
<evidence type="ECO:0000313" key="7">
    <source>
        <dbReference type="Proteomes" id="UP001165685"/>
    </source>
</evidence>
<proteinExistence type="predicted"/>
<dbReference type="PROSITE" id="PS50042">
    <property type="entry name" value="CNMP_BINDING_3"/>
    <property type="match status" value="1"/>
</dbReference>
<dbReference type="CDD" id="cd00038">
    <property type="entry name" value="CAP_ED"/>
    <property type="match status" value="1"/>
</dbReference>
<keyword evidence="2" id="KW-0238">DNA-binding</keyword>
<dbReference type="Gene3D" id="1.10.10.10">
    <property type="entry name" value="Winged helix-like DNA-binding domain superfamily/Winged helix DNA-binding domain"/>
    <property type="match status" value="1"/>
</dbReference>
<dbReference type="InterPro" id="IPR018488">
    <property type="entry name" value="cNMP-bd_CS"/>
</dbReference>
<evidence type="ECO:0000256" key="1">
    <source>
        <dbReference type="ARBA" id="ARBA00023015"/>
    </source>
</evidence>
<evidence type="ECO:0000256" key="3">
    <source>
        <dbReference type="ARBA" id="ARBA00023163"/>
    </source>
</evidence>
<dbReference type="SUPFAM" id="SSF46785">
    <property type="entry name" value="Winged helix' DNA-binding domain"/>
    <property type="match status" value="1"/>
</dbReference>
<keyword evidence="7" id="KW-1185">Reference proteome</keyword>
<dbReference type="InterPro" id="IPR036390">
    <property type="entry name" value="WH_DNA-bd_sf"/>
</dbReference>
<keyword evidence="3" id="KW-0804">Transcription</keyword>
<evidence type="ECO:0000259" key="4">
    <source>
        <dbReference type="PROSITE" id="PS50042"/>
    </source>
</evidence>
<dbReference type="RefSeq" id="WP_270679462.1">
    <property type="nucleotide sequence ID" value="NZ_JAQFWP010000041.1"/>
</dbReference>
<dbReference type="SUPFAM" id="SSF51206">
    <property type="entry name" value="cAMP-binding domain-like"/>
    <property type="match status" value="1"/>
</dbReference>
<feature type="domain" description="HTH crp-type" evidence="5">
    <location>
        <begin position="154"/>
        <end position="228"/>
    </location>
</feature>
<dbReference type="InterPro" id="IPR012318">
    <property type="entry name" value="HTH_CRP"/>
</dbReference>
<dbReference type="PANTHER" id="PTHR24567:SF74">
    <property type="entry name" value="HTH-TYPE TRANSCRIPTIONAL REGULATOR ARCR"/>
    <property type="match status" value="1"/>
</dbReference>
<dbReference type="Pfam" id="PF13545">
    <property type="entry name" value="HTH_Crp_2"/>
    <property type="match status" value="1"/>
</dbReference>
<dbReference type="InterPro" id="IPR000595">
    <property type="entry name" value="cNMP-bd_dom"/>
</dbReference>
<dbReference type="InterPro" id="IPR018490">
    <property type="entry name" value="cNMP-bd_dom_sf"/>
</dbReference>
<keyword evidence="1" id="KW-0805">Transcription regulation</keyword>
<evidence type="ECO:0000259" key="5">
    <source>
        <dbReference type="PROSITE" id="PS51063"/>
    </source>
</evidence>
<gene>
    <name evidence="6" type="ORF">O4U47_20140</name>
</gene>
<dbReference type="InterPro" id="IPR014710">
    <property type="entry name" value="RmlC-like_jellyroll"/>
</dbReference>
<evidence type="ECO:0000256" key="2">
    <source>
        <dbReference type="ARBA" id="ARBA00023125"/>
    </source>
</evidence>
<dbReference type="Proteomes" id="UP001165685">
    <property type="component" value="Unassembled WGS sequence"/>
</dbReference>
<dbReference type="EMBL" id="JAQFWP010000041">
    <property type="protein sequence ID" value="MDA2806828.1"/>
    <property type="molecule type" value="Genomic_DNA"/>
</dbReference>
<feature type="domain" description="Cyclic nucleotide-binding" evidence="4">
    <location>
        <begin position="14"/>
        <end position="123"/>
    </location>
</feature>
<dbReference type="PROSITE" id="PS51063">
    <property type="entry name" value="HTH_CRP_2"/>
    <property type="match status" value="1"/>
</dbReference>
<protein>
    <submittedName>
        <fullName evidence="6">Cyclic nucleotide-binding domain-containing protein</fullName>
    </submittedName>
</protein>
<accession>A0ABT4TQ67</accession>
<dbReference type="Gene3D" id="2.60.120.10">
    <property type="entry name" value="Jelly Rolls"/>
    <property type="match status" value="1"/>
</dbReference>
<name>A0ABT4TQ67_9ACTN</name>
<dbReference type="Pfam" id="PF00027">
    <property type="entry name" value="cNMP_binding"/>
    <property type="match status" value="1"/>
</dbReference>
<sequence>MAPTGGEGWPEGTFMARIGPEAREDLLALAQPRRVPAGRVLMSQGGPGDGVLLLRAPGRSASACVKVTSVLPNGTETLLGVRVDGDLVGEMGIVRDRPRTATVATCTPTVVHSFSARMFKDFLDRTPGAWEAVASVLGDRLEWSDRQRSEYTAYRVPARLARALLQLAARHGVAEGDGAVDIGVRLSQAELGMLIGAREDAVGEALRRMREAGCVEAGYRKVAVLDGDGLQRFAEED</sequence>